<accession>A0A8J2VQW2</accession>
<sequence length="114" mass="12270">MAGEAVCGQLEGPPLETHLYVPPVASPGPLRDVQHVQPLLSLDESRTEVRGGEELVHRRGGGGALTTWEPSRAGDGHGIRIDSWDTIHSYTTSGTHRHMKSLDITTNRAPSSLV</sequence>
<evidence type="ECO:0000256" key="1">
    <source>
        <dbReference type="SAM" id="MobiDB-lite"/>
    </source>
</evidence>
<evidence type="ECO:0000313" key="2">
    <source>
        <dbReference type="EMBL" id="CAG9560871.1"/>
    </source>
</evidence>
<proteinExistence type="predicted"/>
<evidence type="ECO:0000313" key="3">
    <source>
        <dbReference type="Proteomes" id="UP000789524"/>
    </source>
</evidence>
<feature type="region of interest" description="Disordered" evidence="1">
    <location>
        <begin position="46"/>
        <end position="72"/>
    </location>
</feature>
<keyword evidence="3" id="KW-1185">Reference proteome</keyword>
<dbReference type="AlphaFoldDB" id="A0A8J2VQW2"/>
<gene>
    <name evidence="2" type="ORF">DCHRY22_LOCUS2467</name>
</gene>
<dbReference type="EMBL" id="CAKASE010000046">
    <property type="protein sequence ID" value="CAG9560871.1"/>
    <property type="molecule type" value="Genomic_DNA"/>
</dbReference>
<protein>
    <submittedName>
        <fullName evidence="2">(African queen) hypothetical protein</fullName>
    </submittedName>
</protein>
<organism evidence="2 3">
    <name type="scientific">Danaus chrysippus</name>
    <name type="common">African queen</name>
    <dbReference type="NCBI Taxonomy" id="151541"/>
    <lineage>
        <taxon>Eukaryota</taxon>
        <taxon>Metazoa</taxon>
        <taxon>Ecdysozoa</taxon>
        <taxon>Arthropoda</taxon>
        <taxon>Hexapoda</taxon>
        <taxon>Insecta</taxon>
        <taxon>Pterygota</taxon>
        <taxon>Neoptera</taxon>
        <taxon>Endopterygota</taxon>
        <taxon>Lepidoptera</taxon>
        <taxon>Glossata</taxon>
        <taxon>Ditrysia</taxon>
        <taxon>Papilionoidea</taxon>
        <taxon>Nymphalidae</taxon>
        <taxon>Danainae</taxon>
        <taxon>Danaini</taxon>
        <taxon>Danaina</taxon>
        <taxon>Danaus</taxon>
        <taxon>Anosia</taxon>
    </lineage>
</organism>
<feature type="compositionally biased region" description="Basic and acidic residues" evidence="1">
    <location>
        <begin position="46"/>
        <end position="57"/>
    </location>
</feature>
<comment type="caution">
    <text evidence="2">The sequence shown here is derived from an EMBL/GenBank/DDBJ whole genome shotgun (WGS) entry which is preliminary data.</text>
</comment>
<dbReference type="Proteomes" id="UP000789524">
    <property type="component" value="Unassembled WGS sequence"/>
</dbReference>
<name>A0A8J2VQW2_9NEOP</name>
<reference evidence="2" key="1">
    <citation type="submission" date="2021-09" db="EMBL/GenBank/DDBJ databases">
        <authorList>
            <person name="Martin H S."/>
        </authorList>
    </citation>
    <scope>NUCLEOTIDE SEQUENCE</scope>
</reference>